<evidence type="ECO:0000256" key="2">
    <source>
        <dbReference type="SAM" id="Phobius"/>
    </source>
</evidence>
<dbReference type="Proteomes" id="UP000010408">
    <property type="component" value="Unassembled WGS sequence"/>
</dbReference>
<reference evidence="3 4" key="1">
    <citation type="submission" date="2012-05" db="EMBL/GenBank/DDBJ databases">
        <authorList>
            <person name="Weinstock G."/>
            <person name="Sodergren E."/>
            <person name="Lobos E.A."/>
            <person name="Fulton L."/>
            <person name="Fulton R."/>
            <person name="Courtney L."/>
            <person name="Fronick C."/>
            <person name="O'Laughlin M."/>
            <person name="Godfrey J."/>
            <person name="Wilson R.M."/>
            <person name="Miner T."/>
            <person name="Farmer C."/>
            <person name="Delehaunty K."/>
            <person name="Cordes M."/>
            <person name="Minx P."/>
            <person name="Tomlinson C."/>
            <person name="Chen J."/>
            <person name="Wollam A."/>
            <person name="Pepin K.H."/>
            <person name="Bhonagiri V."/>
            <person name="Zhang X."/>
            <person name="Suruliraj S."/>
            <person name="Warren W."/>
            <person name="Mitreva M."/>
            <person name="Mardis E.R."/>
            <person name="Wilson R.K."/>
        </authorList>
    </citation>
    <scope>NUCLEOTIDE SEQUENCE [LARGE SCALE GENOMIC DNA]</scope>
    <source>
        <strain evidence="3 4">F0037</strain>
    </source>
</reference>
<evidence type="ECO:0000256" key="1">
    <source>
        <dbReference type="SAM" id="MobiDB-lite"/>
    </source>
</evidence>
<keyword evidence="2" id="KW-0472">Membrane</keyword>
<keyword evidence="2" id="KW-1133">Transmembrane helix</keyword>
<organism evidence="3 4">
    <name type="scientific">Porphyromonas catoniae F0037</name>
    <dbReference type="NCBI Taxonomy" id="1127696"/>
    <lineage>
        <taxon>Bacteria</taxon>
        <taxon>Pseudomonadati</taxon>
        <taxon>Bacteroidota</taxon>
        <taxon>Bacteroidia</taxon>
        <taxon>Bacteroidales</taxon>
        <taxon>Porphyromonadaceae</taxon>
        <taxon>Porphyromonas</taxon>
    </lineage>
</organism>
<name>L1NGD6_9PORP</name>
<dbReference type="STRING" id="1127696.HMPREF9134_00710"/>
<accession>L1NGD6</accession>
<proteinExistence type="predicted"/>
<feature type="compositionally biased region" description="Polar residues" evidence="1">
    <location>
        <begin position="1247"/>
        <end position="1263"/>
    </location>
</feature>
<dbReference type="EMBL" id="AMEQ01000018">
    <property type="protein sequence ID" value="EKY02320.1"/>
    <property type="molecule type" value="Genomic_DNA"/>
</dbReference>
<dbReference type="HOGENOM" id="CLU_246399_0_0_10"/>
<evidence type="ECO:0000313" key="3">
    <source>
        <dbReference type="EMBL" id="EKY02320.1"/>
    </source>
</evidence>
<evidence type="ECO:0000313" key="4">
    <source>
        <dbReference type="Proteomes" id="UP000010408"/>
    </source>
</evidence>
<dbReference type="PATRIC" id="fig|1127696.3.peg.635"/>
<dbReference type="eggNOG" id="COG0419">
    <property type="taxonomic scope" value="Bacteria"/>
</dbReference>
<gene>
    <name evidence="3" type="ORF">HMPREF9134_00710</name>
</gene>
<keyword evidence="2" id="KW-0812">Transmembrane</keyword>
<comment type="caution">
    <text evidence="3">The sequence shown here is derived from an EMBL/GenBank/DDBJ whole genome shotgun (WGS) entry which is preliminary data.</text>
</comment>
<protein>
    <submittedName>
        <fullName evidence="3">Uncharacterized protein</fullName>
    </submittedName>
</protein>
<sequence length="1493" mass="164283">MSRQVNSSKENWEKDAYSIFSIGRFFNLLIIFSITCGAYAQVPNSNTQRQLEAIEQTFANLAQRNAYVEDLSFNEEVPVHLPLGMKRTIGGMEITIAVNRFALHTASTELGVYAKAVIPQGAEGKRRVLFFGAEGIRGTHSGGLVGELRLSLLHDVEIPFSGGNMSVILKGNSLSKTRGVSESDTYMTVSCDGFQSLSLDAEVCFPKSLLVPADASQPQVRGHFRTVITSWDDLLVSVDLPSFQIKGLKDYIFSLEGVSLDLSSQRNDDKLHFPEEYQRQYMPEEAVLWRGVYANKVSVTLPQAFSRASFSARGLIIDDYGVTGMFAADSILPLERGDASGWRFSVDHFGLNLIASELVSTDFRGQLQLPFRGKHTLLGYEGELLSGNEYAMRVKTEEALDFSVFNAKAYLDKNSYVSLRLVGEKFLPEATLHGYMALNGDEASSSTTPKLDRLLFRNLRLRTNAPYLTADYLGYEGEAKLGNFPLSIHKLALDSKGGDRVRLTIGAGINLGEKLFSGETEIGLLARYEERAWVFDKLEVGAIKLDASIAKVINLKGELNWHRDDSQYGDGFAGDVEMGISFDSSKTQSTLAAKIKARAAFGRKDSHRYWYVNGMAGFRPGVPLLGVMTLNGLGGALTSGVRAEGTHPEGGKFSNAHYIPDATMGLGFKASTIFEIGKASYAEAALEMLFTKAGGLGSVGLYGYGEFPNGGGKNRGAIEERLKKQQRTFPSSLSEQFKQNDWKALGQSLQQLPEVLKDNGLSGTLCMQMDLQNRVLHATSDVYINTPGSLLQGIGDRGQAGRGILHIDPREWYLHLGDPSHRLGVQLAVGNILAVKSGSYFMAGSRIPEMPTPPQAVADILGQDLNRLRLGRNLEALSSGRGLAFGSELAVRTGDLQFLMMYANFNAGLGFDVMLKDYGAAQCRGRSGSVGLNGWYAQGQAYAYLQGELGVKIKLWFLRTRIPVIKGGAAALLQAGLPDPTFFKGYLGVDLNVLGLIKGKARFKLTIGEECDLTLPGSSPVDEPMINDLAPSSGEEAVSVFTSPEATFNVTLGKSFEASNDAGEQKMYRIQLQDFNVRDQQGTLIQGKLIWSKDKQSVHFQPKEVLPPNSKLTAVVRVAFEELVGGSWKQVQTSGKPAVEERQVSFTTGGAPQNIPVQNIVYAYPVLDQRYLLSRESSRGYIQLQLGQKYLFDQGFTYKLRFLTQGEPPITSDFTYREAEQRLEFTLPQLKPSTTYRLKLSYRTQEQATPNVVTPQSTSSEDGSLQIGGSKAKAQLNTELEQSILDYSFSTSRFATFTDKIKSLKQREELALDAGEAITLGVDVQGKEAFDEAEVIGVASTQQRPLLSLQSELQEDYFTGTVLPLVYSGYPYGAIRLTNRDEEAIGVPPYRAFSPSQTYLSKLGDGSLRVASFRFPFTYDAGLVAYRDYRDLQGSIVNSLGQVSPEVYRRFIFGTLPVLKYGKYKAWISYVLPDGSISSRVEYFFHNPLKLNR</sequence>
<feature type="transmembrane region" description="Helical" evidence="2">
    <location>
        <begin position="21"/>
        <end position="40"/>
    </location>
</feature>
<feature type="region of interest" description="Disordered" evidence="1">
    <location>
        <begin position="1247"/>
        <end position="1267"/>
    </location>
</feature>